<keyword evidence="1" id="KW-1133">Transmembrane helix</keyword>
<proteinExistence type="predicted"/>
<dbReference type="Proteomes" id="UP000826195">
    <property type="component" value="Unassembled WGS sequence"/>
</dbReference>
<organism evidence="3 4">
    <name type="scientific">Cotesia glomerata</name>
    <name type="common">Lepidopteran parasitic wasp</name>
    <name type="synonym">Apanteles glomeratus</name>
    <dbReference type="NCBI Taxonomy" id="32391"/>
    <lineage>
        <taxon>Eukaryota</taxon>
        <taxon>Metazoa</taxon>
        <taxon>Ecdysozoa</taxon>
        <taxon>Arthropoda</taxon>
        <taxon>Hexapoda</taxon>
        <taxon>Insecta</taxon>
        <taxon>Pterygota</taxon>
        <taxon>Neoptera</taxon>
        <taxon>Endopterygota</taxon>
        <taxon>Hymenoptera</taxon>
        <taxon>Apocrita</taxon>
        <taxon>Ichneumonoidea</taxon>
        <taxon>Braconidae</taxon>
        <taxon>Microgastrinae</taxon>
        <taxon>Cotesia</taxon>
    </lineage>
</organism>
<feature type="transmembrane region" description="Helical" evidence="1">
    <location>
        <begin position="166"/>
        <end position="190"/>
    </location>
</feature>
<evidence type="ECO:0000313" key="3">
    <source>
        <dbReference type="EMBL" id="KAH0534666.1"/>
    </source>
</evidence>
<keyword evidence="4" id="KW-1185">Reference proteome</keyword>
<sequence>MRVMFVVVTLLVFIVSSEIQSDLISASTKQEYTYPISFKDLFDLKYNVYINSNLRNTFIDKKDDFNTSLDLLHFPIGSIHKCHERILDDLTTACVFLNQKQIKTALKHEFSLTMTFEIGKYLFLWSRKNWPLKNKDIYLPLKKLRAKEDSKSLSEYISTEFKDLKSLHICLASLTLELSVFALMVELLIVRQKIRLQRRLIKERRRLIESRLQKFKRDNLNDRFLEDKVKIVKRRVVILP</sequence>
<feature type="signal peptide" evidence="2">
    <location>
        <begin position="1"/>
        <end position="19"/>
    </location>
</feature>
<keyword evidence="2" id="KW-0732">Signal</keyword>
<dbReference type="AlphaFoldDB" id="A0AAV7HTF0"/>
<evidence type="ECO:0000313" key="4">
    <source>
        <dbReference type="Proteomes" id="UP000826195"/>
    </source>
</evidence>
<comment type="caution">
    <text evidence="3">The sequence shown here is derived from an EMBL/GenBank/DDBJ whole genome shotgun (WGS) entry which is preliminary data.</text>
</comment>
<reference evidence="3 4" key="1">
    <citation type="journal article" date="2021" name="J. Hered.">
        <title>A chromosome-level genome assembly of the parasitoid wasp, Cotesia glomerata (Hymenoptera: Braconidae).</title>
        <authorList>
            <person name="Pinto B.J."/>
            <person name="Weis J.J."/>
            <person name="Gamble T."/>
            <person name="Ode P.J."/>
            <person name="Paul R."/>
            <person name="Zaspel J.M."/>
        </authorList>
    </citation>
    <scope>NUCLEOTIDE SEQUENCE [LARGE SCALE GENOMIC DNA]</scope>
    <source>
        <strain evidence="3">CgM1</strain>
    </source>
</reference>
<protein>
    <submittedName>
        <fullName evidence="3">Uncharacterized protein</fullName>
    </submittedName>
</protein>
<evidence type="ECO:0000256" key="1">
    <source>
        <dbReference type="SAM" id="Phobius"/>
    </source>
</evidence>
<keyword evidence="1" id="KW-0812">Transmembrane</keyword>
<dbReference type="EMBL" id="JAHXZJ010002982">
    <property type="protein sequence ID" value="KAH0534666.1"/>
    <property type="molecule type" value="Genomic_DNA"/>
</dbReference>
<evidence type="ECO:0000256" key="2">
    <source>
        <dbReference type="SAM" id="SignalP"/>
    </source>
</evidence>
<name>A0AAV7HTF0_COTGL</name>
<feature type="chain" id="PRO_5044000825" evidence="2">
    <location>
        <begin position="20"/>
        <end position="240"/>
    </location>
</feature>
<keyword evidence="1" id="KW-0472">Membrane</keyword>
<accession>A0AAV7HTF0</accession>
<gene>
    <name evidence="3" type="ORF">KQX54_006481</name>
</gene>